<sequence length="489" mass="53645">MAAYEHPAFRSALFFSASLVLQTFASPNQTPGFDIAKFKKADIVYKDVAIIGGGSAGTYSAISLKDKGKSVIVIEKKNRIGGNTETYIDPATKTPIDIGVQMFHNISVVNDYFNRFQVPLIKYGADADPNAQPVNAQYDFRTGKAVNVSFPTAEAVGAAFGKFAQFLAQYPRLNDGMFLPDPIPADFLLPLGDFVKKYDCEAILNTMFELDPALGDFTTVPAIERIRVFGLSLVEAVGTGVLTTAHHNNSELYTRAQTELLSASSLLLSSEVVASQRGQAGIKLVVSTPTGKKLIIAKRLLITIPPKVDILAPFDLSKQETGVFSKLIDVGYYTSVMKNTGIPDNVGIFNYAQDTPYNFPVLPKGYNVQTTRVPGLHQALYGTPRSSKTFPMSDDAVKADIIKGIKAIQKANPDKFNQTEPEFVFFSAHTPFYLQVKPEDIKAGHYEKLYALQGLRNTYWTGATFRAQDSSDIWRYSENEVLPKLLAGL</sequence>
<reference evidence="2" key="1">
    <citation type="journal article" date="2020" name="Stud. Mycol.">
        <title>101 Dothideomycetes genomes: a test case for predicting lifestyles and emergence of pathogens.</title>
        <authorList>
            <person name="Haridas S."/>
            <person name="Albert R."/>
            <person name="Binder M."/>
            <person name="Bloem J."/>
            <person name="Labutti K."/>
            <person name="Salamov A."/>
            <person name="Andreopoulos B."/>
            <person name="Baker S."/>
            <person name="Barry K."/>
            <person name="Bills G."/>
            <person name="Bluhm B."/>
            <person name="Cannon C."/>
            <person name="Castanera R."/>
            <person name="Culley D."/>
            <person name="Daum C."/>
            <person name="Ezra D."/>
            <person name="Gonzalez J."/>
            <person name="Henrissat B."/>
            <person name="Kuo A."/>
            <person name="Liang C."/>
            <person name="Lipzen A."/>
            <person name="Lutzoni F."/>
            <person name="Magnuson J."/>
            <person name="Mondo S."/>
            <person name="Nolan M."/>
            <person name="Ohm R."/>
            <person name="Pangilinan J."/>
            <person name="Park H.-J."/>
            <person name="Ramirez L."/>
            <person name="Alfaro M."/>
            <person name="Sun H."/>
            <person name="Tritt A."/>
            <person name="Yoshinaga Y."/>
            <person name="Zwiers L.-H."/>
            <person name="Turgeon B."/>
            <person name="Goodwin S."/>
            <person name="Spatafora J."/>
            <person name="Crous P."/>
            <person name="Grigoriev I."/>
        </authorList>
    </citation>
    <scope>NUCLEOTIDE SEQUENCE</scope>
    <source>
        <strain evidence="2">CBS 109.77</strain>
    </source>
</reference>
<gene>
    <name evidence="2" type="ORF">K505DRAFT_406502</name>
</gene>
<dbReference type="InterPro" id="IPR036188">
    <property type="entry name" value="FAD/NAD-bd_sf"/>
</dbReference>
<proteinExistence type="predicted"/>
<dbReference type="Gene3D" id="3.50.50.60">
    <property type="entry name" value="FAD/NAD(P)-binding domain"/>
    <property type="match status" value="1"/>
</dbReference>
<keyword evidence="1" id="KW-0732">Signal</keyword>
<protein>
    <submittedName>
        <fullName evidence="2">Amine oxidase, flavin-containing superfamily</fullName>
    </submittedName>
</protein>
<dbReference type="Gene3D" id="3.30.70.1990">
    <property type="match status" value="1"/>
</dbReference>
<dbReference type="OrthoDB" id="68575at2759"/>
<evidence type="ECO:0000313" key="3">
    <source>
        <dbReference type="Proteomes" id="UP000799757"/>
    </source>
</evidence>
<feature type="chain" id="PRO_5025671478" evidence="1">
    <location>
        <begin position="26"/>
        <end position="489"/>
    </location>
</feature>
<keyword evidence="3" id="KW-1185">Reference proteome</keyword>
<dbReference type="SUPFAM" id="SSF51905">
    <property type="entry name" value="FAD/NAD(P)-binding domain"/>
    <property type="match status" value="1"/>
</dbReference>
<evidence type="ECO:0000313" key="2">
    <source>
        <dbReference type="EMBL" id="KAF2796246.1"/>
    </source>
</evidence>
<organism evidence="2 3">
    <name type="scientific">Melanomma pulvis-pyrius CBS 109.77</name>
    <dbReference type="NCBI Taxonomy" id="1314802"/>
    <lineage>
        <taxon>Eukaryota</taxon>
        <taxon>Fungi</taxon>
        <taxon>Dikarya</taxon>
        <taxon>Ascomycota</taxon>
        <taxon>Pezizomycotina</taxon>
        <taxon>Dothideomycetes</taxon>
        <taxon>Pleosporomycetidae</taxon>
        <taxon>Pleosporales</taxon>
        <taxon>Melanommataceae</taxon>
        <taxon>Melanomma</taxon>
    </lineage>
</organism>
<dbReference type="Proteomes" id="UP000799757">
    <property type="component" value="Unassembled WGS sequence"/>
</dbReference>
<accession>A0A6A6XIB8</accession>
<dbReference type="Gene3D" id="1.10.405.20">
    <property type="match status" value="1"/>
</dbReference>
<dbReference type="EMBL" id="MU001836">
    <property type="protein sequence ID" value="KAF2796246.1"/>
    <property type="molecule type" value="Genomic_DNA"/>
</dbReference>
<name>A0A6A6XIB8_9PLEO</name>
<dbReference type="AlphaFoldDB" id="A0A6A6XIB8"/>
<evidence type="ECO:0000256" key="1">
    <source>
        <dbReference type="SAM" id="SignalP"/>
    </source>
</evidence>
<feature type="signal peptide" evidence="1">
    <location>
        <begin position="1"/>
        <end position="25"/>
    </location>
</feature>
<dbReference type="Pfam" id="PF13450">
    <property type="entry name" value="NAD_binding_8"/>
    <property type="match status" value="1"/>
</dbReference>